<feature type="transmembrane region" description="Helical" evidence="2">
    <location>
        <begin position="188"/>
        <end position="209"/>
    </location>
</feature>
<dbReference type="AlphaFoldDB" id="B0TN87"/>
<feature type="transmembrane region" description="Helical" evidence="2">
    <location>
        <begin position="530"/>
        <end position="554"/>
    </location>
</feature>
<dbReference type="InterPro" id="IPR003362">
    <property type="entry name" value="Bact_transf"/>
</dbReference>
<evidence type="ECO:0000313" key="4">
    <source>
        <dbReference type="EMBL" id="ABZ76073.1"/>
    </source>
</evidence>
<dbReference type="Pfam" id="PF03808">
    <property type="entry name" value="Glyco_tran_WecG"/>
    <property type="match status" value="1"/>
</dbReference>
<dbReference type="PANTHER" id="PTHR30576:SF10">
    <property type="entry name" value="SLL5057 PROTEIN"/>
    <property type="match status" value="1"/>
</dbReference>
<dbReference type="eggNOG" id="COG2148">
    <property type="taxonomic scope" value="Bacteria"/>
</dbReference>
<keyword evidence="2" id="KW-1133">Transmembrane helix</keyword>
<evidence type="ECO:0000256" key="2">
    <source>
        <dbReference type="SAM" id="Phobius"/>
    </source>
</evidence>
<sequence length="722" mass="81075">MMKNTNLNADSNTDSSIESNIESSTQAAHCGQSCFSIRCFDFTCALLMLLLSSPFILYGYLKSAFTQSSAFETVYIHGVNHKIIGLKQLSYSGWFKQLPVLLNLLNGELSILGTEQKFALTKDSEHDSSSANKAVIDSDTATRNDAKASAKTVYSIKPGLTSIEKMNAATGLQFELASNSLDKAHRSLVRYLLALLRLTIVFTVTGIAFSKPRRHDPKISVFGISIDNWSMTQLLDEILLQCQHEPQPMQQYAFINTDCLNISIQDESYRQCLQQSKHIFADGIGVRLACLSKGKGLQDNLNGTDMFPRLCELASKNNLSIFMLGGSDNVAQSAASNMQNRYQDLKIAGCHSGYFNSETNSDENQGVIDIINQSNADILLVAMGAPKQELWLAANKQKLTCSVGVGVGGLFDFYANRIKRAPLWLRQIGFEWSYRLLQEPKRMWKRYILGNPSFLYRVWRENCQLKTVHVNQQASGARNDAKLTKLQLQTELNKATIKNRKLPQFDANQANLRRAMFNINKRISQSCKRLLDILISGSLLIALAPFLIVIALLIRCESKGAVLFCQPRAGLNNRPFTMWKFHSMYHDAEQRLATLNVKNEMEGGVIFKIKNDPRITLVGRLIRKTSIDELPQLWNVLKGDMSLVGPRPALVSEVKQYNVHHRGRLMIKPGITCIWQVSGRSTIPFEQQVELDIDYIYQQSFTADLLLLLKTIPAVIFARGAY</sequence>
<gene>
    <name evidence="4" type="ordered locus">Shal_1507</name>
</gene>
<keyword evidence="4" id="KW-0328">Glycosyltransferase</keyword>
<keyword evidence="2" id="KW-0472">Membrane</keyword>
<keyword evidence="5" id="KW-1185">Reference proteome</keyword>
<dbReference type="HOGENOM" id="CLU_023240_0_0_6"/>
<dbReference type="STRING" id="458817.Shal_1507"/>
<dbReference type="Proteomes" id="UP000001317">
    <property type="component" value="Chromosome"/>
</dbReference>
<feature type="domain" description="Bacterial sugar transferase" evidence="3">
    <location>
        <begin position="528"/>
        <end position="716"/>
    </location>
</feature>
<dbReference type="eggNOG" id="COG1922">
    <property type="taxonomic scope" value="Bacteria"/>
</dbReference>
<dbReference type="PANTHER" id="PTHR30576">
    <property type="entry name" value="COLANIC BIOSYNTHESIS UDP-GLUCOSE LIPID CARRIER TRANSFERASE"/>
    <property type="match status" value="1"/>
</dbReference>
<dbReference type="EC" id="2.7.8.6" evidence="4"/>
<dbReference type="NCBIfam" id="TIGR00696">
    <property type="entry name" value="wecG_tagA_cpsF"/>
    <property type="match status" value="1"/>
</dbReference>
<dbReference type="GO" id="GO:0047244">
    <property type="term" value="F:N-acetylglucosaminyldiphosphoundecaprenol N-acetyl-beta-D-mannosaminyltransferase activity"/>
    <property type="evidence" value="ECO:0007669"/>
    <property type="project" value="UniProtKB-EC"/>
</dbReference>
<dbReference type="EC" id="2.4.1.187" evidence="4"/>
<dbReference type="CDD" id="cd06533">
    <property type="entry name" value="Glyco_transf_WecG_TagA"/>
    <property type="match status" value="1"/>
</dbReference>
<proteinExistence type="inferred from homology"/>
<protein>
    <submittedName>
        <fullName evidence="4">Glycosyl transferase, WecB/TagA/CpsF family</fullName>
        <ecNumber evidence="4">2.4.1.187</ecNumber>
        <ecNumber evidence="4">2.7.8.6</ecNumber>
    </submittedName>
</protein>
<dbReference type="KEGG" id="shl:Shal_1507"/>
<keyword evidence="4" id="KW-0808">Transferase</keyword>
<keyword evidence="2" id="KW-0812">Transmembrane</keyword>
<name>B0TN87_SHEHH</name>
<dbReference type="EMBL" id="CP000931">
    <property type="protein sequence ID" value="ABZ76073.1"/>
    <property type="molecule type" value="Genomic_DNA"/>
</dbReference>
<reference evidence="4" key="1">
    <citation type="submission" date="2008-01" db="EMBL/GenBank/DDBJ databases">
        <title>Complete sequence of Shewanella halifaxensis HAW-EB4.</title>
        <authorList>
            <consortium name="US DOE Joint Genome Institute"/>
            <person name="Copeland A."/>
            <person name="Lucas S."/>
            <person name="Lapidus A."/>
            <person name="Glavina del Rio T."/>
            <person name="Dalin E."/>
            <person name="Tice H."/>
            <person name="Bruce D."/>
            <person name="Goodwin L."/>
            <person name="Pitluck S."/>
            <person name="Sims D."/>
            <person name="Brettin T."/>
            <person name="Detter J.C."/>
            <person name="Han C."/>
            <person name="Kuske C.R."/>
            <person name="Schmutz J."/>
            <person name="Larimer F."/>
            <person name="Land M."/>
            <person name="Hauser L."/>
            <person name="Kyrpides N."/>
            <person name="Kim E."/>
            <person name="Zhao J.-S."/>
            <person name="Richardson P."/>
        </authorList>
    </citation>
    <scope>NUCLEOTIDE SEQUENCE [LARGE SCALE GENOMIC DNA]</scope>
    <source>
        <strain evidence="4">HAW-EB4</strain>
    </source>
</reference>
<feature type="transmembrane region" description="Helical" evidence="2">
    <location>
        <begin position="42"/>
        <end position="61"/>
    </location>
</feature>
<dbReference type="RefSeq" id="WP_012276613.1">
    <property type="nucleotide sequence ID" value="NC_010334.1"/>
</dbReference>
<dbReference type="InterPro" id="IPR004629">
    <property type="entry name" value="WecG_TagA_CpsF"/>
</dbReference>
<dbReference type="Pfam" id="PF02397">
    <property type="entry name" value="Bac_transf"/>
    <property type="match status" value="1"/>
</dbReference>
<organism evidence="4 5">
    <name type="scientific">Shewanella halifaxensis (strain HAW-EB4)</name>
    <dbReference type="NCBI Taxonomy" id="458817"/>
    <lineage>
        <taxon>Bacteria</taxon>
        <taxon>Pseudomonadati</taxon>
        <taxon>Pseudomonadota</taxon>
        <taxon>Gammaproteobacteria</taxon>
        <taxon>Alteromonadales</taxon>
        <taxon>Shewanellaceae</taxon>
        <taxon>Shewanella</taxon>
    </lineage>
</organism>
<dbReference type="CAZy" id="GT26">
    <property type="family name" value="Glycosyltransferase Family 26"/>
</dbReference>
<evidence type="ECO:0000259" key="3">
    <source>
        <dbReference type="Pfam" id="PF02397"/>
    </source>
</evidence>
<dbReference type="GO" id="GO:0047360">
    <property type="term" value="F:undecaprenyl-phosphate galactose phosphotransferase activity"/>
    <property type="evidence" value="ECO:0007669"/>
    <property type="project" value="UniProtKB-EC"/>
</dbReference>
<evidence type="ECO:0000256" key="1">
    <source>
        <dbReference type="ARBA" id="ARBA00006464"/>
    </source>
</evidence>
<accession>B0TN87</accession>
<comment type="similarity">
    <text evidence="1">Belongs to the bacterial sugar transferase family.</text>
</comment>
<evidence type="ECO:0000313" key="5">
    <source>
        <dbReference type="Proteomes" id="UP000001317"/>
    </source>
</evidence>